<evidence type="ECO:0000313" key="1">
    <source>
        <dbReference type="EMBL" id="KAA8572517.1"/>
    </source>
</evidence>
<sequence>MGCFADFSMSRSGFARIALFDCDVGFITFGPTKVLGAYGMKIDMDSKSLSQGLLLNPIFDFCTVSLTQRNRILSPITVWDISKSIPPSHSQLEMLCPNP</sequence>
<dbReference type="EMBL" id="VICG01000004">
    <property type="protein sequence ID" value="KAA8572517.1"/>
    <property type="molecule type" value="Genomic_DNA"/>
</dbReference>
<reference evidence="1 2" key="1">
    <citation type="submission" date="2019-06" db="EMBL/GenBank/DDBJ databases">
        <title>Genome Sequence of the Brown Rot Fungal Pathogen Monilinia fructicola.</title>
        <authorList>
            <person name="De Miccolis Angelini R.M."/>
            <person name="Landi L."/>
            <person name="Abate D."/>
            <person name="Pollastro S."/>
            <person name="Romanazzi G."/>
            <person name="Faretra F."/>
        </authorList>
    </citation>
    <scope>NUCLEOTIDE SEQUENCE [LARGE SCALE GENOMIC DNA]</scope>
    <source>
        <strain evidence="1 2">Mfrc123</strain>
    </source>
</reference>
<comment type="caution">
    <text evidence="1">The sequence shown here is derived from an EMBL/GenBank/DDBJ whole genome shotgun (WGS) entry which is preliminary data.</text>
</comment>
<dbReference type="AlphaFoldDB" id="A0A5M9JV10"/>
<accession>A0A5M9JV10</accession>
<evidence type="ECO:0000313" key="2">
    <source>
        <dbReference type="Proteomes" id="UP000322873"/>
    </source>
</evidence>
<proteinExistence type="predicted"/>
<dbReference type="Proteomes" id="UP000322873">
    <property type="component" value="Unassembled WGS sequence"/>
</dbReference>
<keyword evidence="2" id="KW-1185">Reference proteome</keyword>
<name>A0A5M9JV10_MONFR</name>
<protein>
    <submittedName>
        <fullName evidence="1">Uncharacterized protein</fullName>
    </submittedName>
</protein>
<gene>
    <name evidence="1" type="ORF">EYC84_003132</name>
</gene>
<organism evidence="1 2">
    <name type="scientific">Monilinia fructicola</name>
    <name type="common">Brown rot fungus</name>
    <name type="synonym">Ciboria fructicola</name>
    <dbReference type="NCBI Taxonomy" id="38448"/>
    <lineage>
        <taxon>Eukaryota</taxon>
        <taxon>Fungi</taxon>
        <taxon>Dikarya</taxon>
        <taxon>Ascomycota</taxon>
        <taxon>Pezizomycotina</taxon>
        <taxon>Leotiomycetes</taxon>
        <taxon>Helotiales</taxon>
        <taxon>Sclerotiniaceae</taxon>
        <taxon>Monilinia</taxon>
    </lineage>
</organism>